<sequence length="433" mass="48246">MKQRTIKRSHFDHEILLLQGGGALGSYHAGVYEALAEAGMLPTWVVGISIGAINAAIIAGNPPERRVERLREFWYRVSAYAPLTPPPVLDPIRPFLDRLSVLSGATCGIPGFYVPRHPSPLLMPSASPNELSFYDTSPLEPTLEELVDFDLLNSGKMRLSLGATNVRTGESKYFDTRDIRITSRHVMASGALPPAFPGVEIDGEEYWDGGLVSNTPITYVWDQKPLTTALIVQVNLFPNKGEKPHDMVQVLERIKDIQYSSKQRFSTDRLREIGELRASIGRLLAKMPAHLKDNPDVMRIATQYDDRKWTVAFLTDTHRSTSGQWKDAEFSRATVNERWAGGVEAIRLSLANREWTFPAAEIPGVRVFDLPPKAPKKAAVPPAMPKEEAISPNGNGNGKPKHRSRPSRRSRATQPSRHIRRKRASRSASSRVH</sequence>
<accession>B9XFQ5</accession>
<feature type="compositionally biased region" description="Basic residues" evidence="5">
    <location>
        <begin position="399"/>
        <end position="425"/>
    </location>
</feature>
<dbReference type="PANTHER" id="PTHR14226:SF57">
    <property type="entry name" value="BLR7027 PROTEIN"/>
    <property type="match status" value="1"/>
</dbReference>
<evidence type="ECO:0000256" key="2">
    <source>
        <dbReference type="ARBA" id="ARBA00022963"/>
    </source>
</evidence>
<evidence type="ECO:0000256" key="4">
    <source>
        <dbReference type="PROSITE-ProRule" id="PRU01161"/>
    </source>
</evidence>
<dbReference type="STRING" id="320771.Cflav_PD4440"/>
<feature type="short sequence motif" description="GXGXXG" evidence="4">
    <location>
        <begin position="20"/>
        <end position="25"/>
    </location>
</feature>
<keyword evidence="3 4" id="KW-0443">Lipid metabolism</keyword>
<keyword evidence="2 4" id="KW-0442">Lipid degradation</keyword>
<dbReference type="GO" id="GO:0016042">
    <property type="term" value="P:lipid catabolic process"/>
    <property type="evidence" value="ECO:0007669"/>
    <property type="project" value="UniProtKB-UniRule"/>
</dbReference>
<evidence type="ECO:0000313" key="7">
    <source>
        <dbReference type="EMBL" id="EEF61419.1"/>
    </source>
</evidence>
<feature type="active site" description="Nucleophile" evidence="4">
    <location>
        <position position="49"/>
    </location>
</feature>
<dbReference type="SUPFAM" id="SSF52151">
    <property type="entry name" value="FabD/lysophospholipase-like"/>
    <property type="match status" value="1"/>
</dbReference>
<dbReference type="PANTHER" id="PTHR14226">
    <property type="entry name" value="NEUROPATHY TARGET ESTERASE/SWISS CHEESE D.MELANOGASTER"/>
    <property type="match status" value="1"/>
</dbReference>
<dbReference type="Pfam" id="PF01734">
    <property type="entry name" value="Patatin"/>
    <property type="match status" value="1"/>
</dbReference>
<dbReference type="PROSITE" id="PS51635">
    <property type="entry name" value="PNPLA"/>
    <property type="match status" value="1"/>
</dbReference>
<feature type="short sequence motif" description="DGA/G" evidence="4">
    <location>
        <begin position="208"/>
        <end position="210"/>
    </location>
</feature>
<organism evidence="7 8">
    <name type="scientific">Pedosphaera parvula (strain Ellin514)</name>
    <dbReference type="NCBI Taxonomy" id="320771"/>
    <lineage>
        <taxon>Bacteria</taxon>
        <taxon>Pseudomonadati</taxon>
        <taxon>Verrucomicrobiota</taxon>
        <taxon>Pedosphaerae</taxon>
        <taxon>Pedosphaerales</taxon>
        <taxon>Pedosphaeraceae</taxon>
        <taxon>Pedosphaera</taxon>
    </lineage>
</organism>
<dbReference type="Proteomes" id="UP000003688">
    <property type="component" value="Unassembled WGS sequence"/>
</dbReference>
<keyword evidence="8" id="KW-1185">Reference proteome</keyword>
<dbReference type="InterPro" id="IPR002641">
    <property type="entry name" value="PNPLA_dom"/>
</dbReference>
<dbReference type="RefSeq" id="WP_007414651.1">
    <property type="nucleotide sequence ID" value="NZ_ABOX02000010.1"/>
</dbReference>
<comment type="caution">
    <text evidence="7">The sequence shown here is derived from an EMBL/GenBank/DDBJ whole genome shotgun (WGS) entry which is preliminary data.</text>
</comment>
<dbReference type="InterPro" id="IPR021095">
    <property type="entry name" value="DUF3734"/>
</dbReference>
<evidence type="ECO:0000259" key="6">
    <source>
        <dbReference type="PROSITE" id="PS51635"/>
    </source>
</evidence>
<dbReference type="InterPro" id="IPR016035">
    <property type="entry name" value="Acyl_Trfase/lysoPLipase"/>
</dbReference>
<proteinExistence type="predicted"/>
<evidence type="ECO:0000256" key="3">
    <source>
        <dbReference type="ARBA" id="ARBA00023098"/>
    </source>
</evidence>
<gene>
    <name evidence="7" type="ORF">Cflav_PD4440</name>
</gene>
<evidence type="ECO:0000256" key="5">
    <source>
        <dbReference type="SAM" id="MobiDB-lite"/>
    </source>
</evidence>
<name>B9XFQ5_PEDPL</name>
<evidence type="ECO:0000313" key="8">
    <source>
        <dbReference type="Proteomes" id="UP000003688"/>
    </source>
</evidence>
<dbReference type="OrthoDB" id="9770965at2"/>
<feature type="active site" description="Proton acceptor" evidence="4">
    <location>
        <position position="208"/>
    </location>
</feature>
<evidence type="ECO:0000256" key="1">
    <source>
        <dbReference type="ARBA" id="ARBA00022801"/>
    </source>
</evidence>
<feature type="domain" description="PNPLA" evidence="6">
    <location>
        <begin position="16"/>
        <end position="221"/>
    </location>
</feature>
<keyword evidence="1 4" id="KW-0378">Hydrolase</keyword>
<feature type="region of interest" description="Disordered" evidence="5">
    <location>
        <begin position="369"/>
        <end position="433"/>
    </location>
</feature>
<dbReference type="Gene3D" id="3.40.1090.10">
    <property type="entry name" value="Cytosolic phospholipase A2 catalytic domain"/>
    <property type="match status" value="2"/>
</dbReference>
<reference evidence="7 8" key="1">
    <citation type="journal article" date="2011" name="J. Bacteriol.">
        <title>Genome sequence of 'Pedosphaera parvula' Ellin514, an aerobic Verrucomicrobial isolate from pasture soil.</title>
        <authorList>
            <person name="Kant R."/>
            <person name="van Passel M.W."/>
            <person name="Sangwan P."/>
            <person name="Palva A."/>
            <person name="Lucas S."/>
            <person name="Copeland A."/>
            <person name="Lapidus A."/>
            <person name="Glavina Del Rio T."/>
            <person name="Dalin E."/>
            <person name="Tice H."/>
            <person name="Bruce D."/>
            <person name="Goodwin L."/>
            <person name="Pitluck S."/>
            <person name="Chertkov O."/>
            <person name="Larimer F.W."/>
            <person name="Land M.L."/>
            <person name="Hauser L."/>
            <person name="Brettin T.S."/>
            <person name="Detter J.C."/>
            <person name="Han S."/>
            <person name="de Vos W.M."/>
            <person name="Janssen P.H."/>
            <person name="Smidt H."/>
        </authorList>
    </citation>
    <scope>NUCLEOTIDE SEQUENCE [LARGE SCALE GENOMIC DNA]</scope>
    <source>
        <strain evidence="7 8">Ellin514</strain>
    </source>
</reference>
<feature type="short sequence motif" description="GXSXG" evidence="4">
    <location>
        <begin position="47"/>
        <end position="51"/>
    </location>
</feature>
<dbReference type="AlphaFoldDB" id="B9XFQ5"/>
<dbReference type="InterPro" id="IPR050301">
    <property type="entry name" value="NTE"/>
</dbReference>
<dbReference type="GO" id="GO:0016787">
    <property type="term" value="F:hydrolase activity"/>
    <property type="evidence" value="ECO:0007669"/>
    <property type="project" value="UniProtKB-UniRule"/>
</dbReference>
<protein>
    <submittedName>
        <fullName evidence="7">Patatin</fullName>
    </submittedName>
</protein>
<dbReference type="EMBL" id="ABOX02000010">
    <property type="protein sequence ID" value="EEF61419.1"/>
    <property type="molecule type" value="Genomic_DNA"/>
</dbReference>
<dbReference type="Pfam" id="PF12536">
    <property type="entry name" value="DUF3734"/>
    <property type="match status" value="1"/>
</dbReference>